<dbReference type="InterPro" id="IPR036291">
    <property type="entry name" value="NAD(P)-bd_dom_sf"/>
</dbReference>
<dbReference type="AlphaFoldDB" id="A0A7R7JHM6"/>
<reference evidence="3 4" key="1">
    <citation type="submission" date="2020-12" db="EMBL/GenBank/DDBJ databases">
        <title>Complete genome sequence of Mycobacterium heckeshornense JCM 15655T, closely related to a pathogenic non-tuberculous mycobacterial species Mycobacterium xenopi.</title>
        <authorList>
            <person name="Yoshida M."/>
            <person name="Fukano H."/>
            <person name="Asakura T."/>
            <person name="Suzuki M."/>
            <person name="Hoshino Y."/>
        </authorList>
    </citation>
    <scope>NUCLEOTIDE SEQUENCE [LARGE SCALE GENOMIC DNA]</scope>
    <source>
        <strain evidence="3 4">JCM 15655</strain>
    </source>
</reference>
<dbReference type="Proteomes" id="UP000595446">
    <property type="component" value="Chromosome"/>
</dbReference>
<evidence type="ECO:0000259" key="2">
    <source>
        <dbReference type="Pfam" id="PF01370"/>
    </source>
</evidence>
<organism evidence="3 4">
    <name type="scientific">Mycobacterium heckeshornense</name>
    <dbReference type="NCBI Taxonomy" id="110505"/>
    <lineage>
        <taxon>Bacteria</taxon>
        <taxon>Bacillati</taxon>
        <taxon>Actinomycetota</taxon>
        <taxon>Actinomycetes</taxon>
        <taxon>Mycobacteriales</taxon>
        <taxon>Mycobacteriaceae</taxon>
        <taxon>Mycobacterium</taxon>
    </lineage>
</organism>
<accession>A0A7R7JHM6</accession>
<dbReference type="Gene3D" id="3.40.50.720">
    <property type="entry name" value="NAD(P)-binding Rossmann-like Domain"/>
    <property type="match status" value="1"/>
</dbReference>
<evidence type="ECO:0000256" key="1">
    <source>
        <dbReference type="SAM" id="MobiDB-lite"/>
    </source>
</evidence>
<dbReference type="InterPro" id="IPR001509">
    <property type="entry name" value="Epimerase_deHydtase"/>
</dbReference>
<keyword evidence="4" id="KW-1185">Reference proteome</keyword>
<gene>
    <name evidence="3" type="ORF">MHEC_21850</name>
</gene>
<dbReference type="SUPFAM" id="SSF51735">
    <property type="entry name" value="NAD(P)-binding Rossmann-fold domains"/>
    <property type="match status" value="1"/>
</dbReference>
<dbReference type="EMBL" id="AP024237">
    <property type="protein sequence ID" value="BCO35752.1"/>
    <property type="molecule type" value="Genomic_DNA"/>
</dbReference>
<evidence type="ECO:0000313" key="3">
    <source>
        <dbReference type="EMBL" id="BCO35752.1"/>
    </source>
</evidence>
<feature type="domain" description="NAD-dependent epimerase/dehydratase" evidence="2">
    <location>
        <begin position="95"/>
        <end position="130"/>
    </location>
</feature>
<sequence length="225" mass="24197">MAHTKAITANNCRCRRLSRQPSYVESPGCGTSSAPSNSIRCTSPAAQRRYRTHRRPSTTAQSPSSVCGANRKMAESWTLRVGHQRTEKGHHRMKITVIGATGQIGRQVVAQLNDAGHQTVAASRRSGVDVLTGDGLAEALSGTDVLVDVINSPSFDDDPVMEFFSTATRNLVNAAKPKPNPSTVLSTSAVLRNSGSRTWRGWCWPATATLLPSLSTHQPPTSAHR</sequence>
<name>A0A7R7JHM6_9MYCO</name>
<proteinExistence type="predicted"/>
<feature type="region of interest" description="Disordered" evidence="1">
    <location>
        <begin position="21"/>
        <end position="69"/>
    </location>
</feature>
<feature type="compositionally biased region" description="Polar residues" evidence="1">
    <location>
        <begin position="57"/>
        <end position="67"/>
    </location>
</feature>
<feature type="compositionally biased region" description="Polar residues" evidence="1">
    <location>
        <begin position="21"/>
        <end position="45"/>
    </location>
</feature>
<dbReference type="Pfam" id="PF01370">
    <property type="entry name" value="Epimerase"/>
    <property type="match status" value="1"/>
</dbReference>
<protein>
    <recommendedName>
        <fullName evidence="2">NAD-dependent epimerase/dehydratase domain-containing protein</fullName>
    </recommendedName>
</protein>
<evidence type="ECO:0000313" key="4">
    <source>
        <dbReference type="Proteomes" id="UP000595446"/>
    </source>
</evidence>